<evidence type="ECO:0000256" key="2">
    <source>
        <dbReference type="SAM" id="MobiDB-lite"/>
    </source>
</evidence>
<proteinExistence type="predicted"/>
<sequence>MDTSGLSELFLRRSSSDDAPLCEREETHLTLPSPPPLARPVDKRSHTVGYALPTVENPAVRGGYILAFPPEFMGKPTAQEEVNIPPSEEETKSDPSFVTPDKKHGEIVFDKAEFERYWSRHNYDGFVLPNNPGGFVECQECRQVAFQTAFVNPKQPLIPFNKPPLPPTVRPYRPSGSCTGLQPAEFENPRQPPTAKSKTTSRPKPDDHRQVSMDSISSPLPPKPESSILLRSILGATKTPEEHKAEWELKKAQMIAAREAGGNNAAGSVNSKVSTTASSLIQLPADFQQFGLTEMVHRGYIEPSMLPNLNRLMPADPNERRRPSQPRPTKKDPICDDCQKRIAKRIVKVESFTGQTEDYVDSDGLLRCRNRQEIVILPPLSPRSSAAFHYPTPPHLRKKKSGILDKLLRPSDPSARKSSSKRLRSGTTGALGARFSSWRKEFKASFLKPRHYGRSETRKYSSASLDRARQYPQDGVTEFLQSNRPRGATTTTTGSGVPCENIPTASTMESDSSNPFFVSGTSSYATQDSEREDVEARCRRIREQVYRHLGAAPERQDIPDSEMHRQILEEHIAAQQEREKFEHEELGSPKCWGCGGKLWGVVPNLIGHPAEGLCGCCSPFVNPSKEDIFKPRLKEDGTVETKEEVQTRLSELRFEDGQFRMVGESDRAAENESAYQQRFPNDEDYEDTIHPGNYYGQHTTDDNGAYEDTVQPSAYEHEDQETIHPGEYQYRGVHYDDVISEEADYESDNHNPFLRQRCEIDSIEGNSTSVDDYDETVIAGVNKHYTN</sequence>
<dbReference type="EMBL" id="ML119707">
    <property type="protein sequence ID" value="RPA78800.1"/>
    <property type="molecule type" value="Genomic_DNA"/>
</dbReference>
<keyword evidence="4" id="KW-1185">Reference proteome</keyword>
<protein>
    <submittedName>
        <fullName evidence="3">Uncharacterized protein</fullName>
    </submittedName>
</protein>
<dbReference type="Proteomes" id="UP000275078">
    <property type="component" value="Unassembled WGS sequence"/>
</dbReference>
<evidence type="ECO:0000256" key="1">
    <source>
        <dbReference type="SAM" id="Coils"/>
    </source>
</evidence>
<dbReference type="AlphaFoldDB" id="A0A3N4I3Z0"/>
<name>A0A3N4I3Z0_ASCIM</name>
<feature type="compositionally biased region" description="Basic and acidic residues" evidence="2">
    <location>
        <begin position="10"/>
        <end position="28"/>
    </location>
</feature>
<feature type="region of interest" description="Disordered" evidence="2">
    <location>
        <begin position="390"/>
        <end position="428"/>
    </location>
</feature>
<gene>
    <name evidence="3" type="ORF">BJ508DRAFT_328962</name>
</gene>
<organism evidence="3 4">
    <name type="scientific">Ascobolus immersus RN42</name>
    <dbReference type="NCBI Taxonomy" id="1160509"/>
    <lineage>
        <taxon>Eukaryota</taxon>
        <taxon>Fungi</taxon>
        <taxon>Dikarya</taxon>
        <taxon>Ascomycota</taxon>
        <taxon>Pezizomycotina</taxon>
        <taxon>Pezizomycetes</taxon>
        <taxon>Pezizales</taxon>
        <taxon>Ascobolaceae</taxon>
        <taxon>Ascobolus</taxon>
    </lineage>
</organism>
<feature type="region of interest" description="Disordered" evidence="2">
    <location>
        <begin position="1"/>
        <end position="42"/>
    </location>
</feature>
<evidence type="ECO:0000313" key="4">
    <source>
        <dbReference type="Proteomes" id="UP000275078"/>
    </source>
</evidence>
<feature type="region of interest" description="Disordered" evidence="2">
    <location>
        <begin position="308"/>
        <end position="335"/>
    </location>
</feature>
<accession>A0A3N4I3Z0</accession>
<keyword evidence="1" id="KW-0175">Coiled coil</keyword>
<evidence type="ECO:0000313" key="3">
    <source>
        <dbReference type="EMBL" id="RPA78800.1"/>
    </source>
</evidence>
<feature type="region of interest" description="Disordered" evidence="2">
    <location>
        <begin position="158"/>
        <end position="226"/>
    </location>
</feature>
<reference evidence="3 4" key="1">
    <citation type="journal article" date="2018" name="Nat. Ecol. Evol.">
        <title>Pezizomycetes genomes reveal the molecular basis of ectomycorrhizal truffle lifestyle.</title>
        <authorList>
            <person name="Murat C."/>
            <person name="Payen T."/>
            <person name="Noel B."/>
            <person name="Kuo A."/>
            <person name="Morin E."/>
            <person name="Chen J."/>
            <person name="Kohler A."/>
            <person name="Krizsan K."/>
            <person name="Balestrini R."/>
            <person name="Da Silva C."/>
            <person name="Montanini B."/>
            <person name="Hainaut M."/>
            <person name="Levati E."/>
            <person name="Barry K.W."/>
            <person name="Belfiori B."/>
            <person name="Cichocki N."/>
            <person name="Clum A."/>
            <person name="Dockter R.B."/>
            <person name="Fauchery L."/>
            <person name="Guy J."/>
            <person name="Iotti M."/>
            <person name="Le Tacon F."/>
            <person name="Lindquist E.A."/>
            <person name="Lipzen A."/>
            <person name="Malagnac F."/>
            <person name="Mello A."/>
            <person name="Molinier V."/>
            <person name="Miyauchi S."/>
            <person name="Poulain J."/>
            <person name="Riccioni C."/>
            <person name="Rubini A."/>
            <person name="Sitrit Y."/>
            <person name="Splivallo R."/>
            <person name="Traeger S."/>
            <person name="Wang M."/>
            <person name="Zifcakova L."/>
            <person name="Wipf D."/>
            <person name="Zambonelli A."/>
            <person name="Paolocci F."/>
            <person name="Nowrousian M."/>
            <person name="Ottonello S."/>
            <person name="Baldrian P."/>
            <person name="Spatafora J.W."/>
            <person name="Henrissat B."/>
            <person name="Nagy L.G."/>
            <person name="Aury J.M."/>
            <person name="Wincker P."/>
            <person name="Grigoriev I.V."/>
            <person name="Bonfante P."/>
            <person name="Martin F.M."/>
        </authorList>
    </citation>
    <scope>NUCLEOTIDE SEQUENCE [LARGE SCALE GENOMIC DNA]</scope>
    <source>
        <strain evidence="3 4">RN42</strain>
    </source>
</reference>
<feature type="region of interest" description="Disordered" evidence="2">
    <location>
        <begin position="665"/>
        <end position="707"/>
    </location>
</feature>
<feature type="region of interest" description="Disordered" evidence="2">
    <location>
        <begin position="83"/>
        <end position="102"/>
    </location>
</feature>
<feature type="coiled-coil region" evidence="1">
    <location>
        <begin position="524"/>
        <end position="584"/>
    </location>
</feature>